<dbReference type="PANTHER" id="PTHR35218:SF9">
    <property type="entry name" value="ENDONUCLEASE_EXONUCLEASE_PHOSPHATASE DOMAIN-CONTAINING PROTEIN"/>
    <property type="match status" value="1"/>
</dbReference>
<reference evidence="2" key="1">
    <citation type="submission" date="2024-03" db="EMBL/GenBank/DDBJ databases">
        <title>WGS assembly of Saponaria officinalis var. Norfolk2.</title>
        <authorList>
            <person name="Jenkins J."/>
            <person name="Shu S."/>
            <person name="Grimwood J."/>
            <person name="Barry K."/>
            <person name="Goodstein D."/>
            <person name="Schmutz J."/>
            <person name="Leebens-Mack J."/>
            <person name="Osbourn A."/>
        </authorList>
    </citation>
    <scope>NUCLEOTIDE SEQUENCE [LARGE SCALE GENOMIC DNA]</scope>
    <source>
        <strain evidence="2">JIC</strain>
    </source>
</reference>
<proteinExistence type="predicted"/>
<evidence type="ECO:0000313" key="2">
    <source>
        <dbReference type="EMBL" id="KAK9749853.1"/>
    </source>
</evidence>
<evidence type="ECO:0000259" key="1">
    <source>
        <dbReference type="Pfam" id="PF03372"/>
    </source>
</evidence>
<accession>A0AAW1MTP0</accession>
<sequence length="184" mass="21036">MRLKKLLNREGAAMVVLLETAKLSGVEMDGFCKCIGGYEGVYADSRGRSAGVAILWKEEIRVEIISSTAHHLDVKVMGLFGEHKWRLKGFCGWADSEQNHLSWQLLRDIQEFSSLPWLVAGDFNQILFGEEKKRGVPRSQRKMEEFREALDDCGLKDIGCEGQPFTWCNKREGHEIYMRDLIVL</sequence>
<protein>
    <recommendedName>
        <fullName evidence="1">Endonuclease/exonuclease/phosphatase domain-containing protein</fullName>
    </recommendedName>
</protein>
<dbReference type="Pfam" id="PF03372">
    <property type="entry name" value="Exo_endo_phos"/>
    <property type="match status" value="1"/>
</dbReference>
<evidence type="ECO:0000313" key="3">
    <source>
        <dbReference type="Proteomes" id="UP001443914"/>
    </source>
</evidence>
<dbReference type="InterPro" id="IPR036691">
    <property type="entry name" value="Endo/exonu/phosph_ase_sf"/>
</dbReference>
<gene>
    <name evidence="2" type="ORF">RND81_02G155300</name>
</gene>
<name>A0AAW1MTP0_SAPOF</name>
<dbReference type="Proteomes" id="UP001443914">
    <property type="component" value="Unassembled WGS sequence"/>
</dbReference>
<comment type="caution">
    <text evidence="2">The sequence shown here is derived from an EMBL/GenBank/DDBJ whole genome shotgun (WGS) entry which is preliminary data.</text>
</comment>
<dbReference type="EMBL" id="JBDFQZ010000002">
    <property type="protein sequence ID" value="KAK9749853.1"/>
    <property type="molecule type" value="Genomic_DNA"/>
</dbReference>
<dbReference type="Gene3D" id="3.60.10.10">
    <property type="entry name" value="Endonuclease/exonuclease/phosphatase"/>
    <property type="match status" value="1"/>
</dbReference>
<dbReference type="AlphaFoldDB" id="A0AAW1MTP0"/>
<dbReference type="GO" id="GO:0003824">
    <property type="term" value="F:catalytic activity"/>
    <property type="evidence" value="ECO:0007669"/>
    <property type="project" value="InterPro"/>
</dbReference>
<dbReference type="InterPro" id="IPR005135">
    <property type="entry name" value="Endo/exonuclease/phosphatase"/>
</dbReference>
<organism evidence="2 3">
    <name type="scientific">Saponaria officinalis</name>
    <name type="common">Common soapwort</name>
    <name type="synonym">Lychnis saponaria</name>
    <dbReference type="NCBI Taxonomy" id="3572"/>
    <lineage>
        <taxon>Eukaryota</taxon>
        <taxon>Viridiplantae</taxon>
        <taxon>Streptophyta</taxon>
        <taxon>Embryophyta</taxon>
        <taxon>Tracheophyta</taxon>
        <taxon>Spermatophyta</taxon>
        <taxon>Magnoliopsida</taxon>
        <taxon>eudicotyledons</taxon>
        <taxon>Gunneridae</taxon>
        <taxon>Pentapetalae</taxon>
        <taxon>Caryophyllales</taxon>
        <taxon>Caryophyllaceae</taxon>
        <taxon>Caryophylleae</taxon>
        <taxon>Saponaria</taxon>
    </lineage>
</organism>
<dbReference type="SUPFAM" id="SSF56219">
    <property type="entry name" value="DNase I-like"/>
    <property type="match status" value="1"/>
</dbReference>
<feature type="domain" description="Endonuclease/exonuclease/phosphatase" evidence="1">
    <location>
        <begin position="3"/>
        <end position="179"/>
    </location>
</feature>
<keyword evidence="3" id="KW-1185">Reference proteome</keyword>
<dbReference type="PANTHER" id="PTHR35218">
    <property type="entry name" value="RNASE H DOMAIN-CONTAINING PROTEIN"/>
    <property type="match status" value="1"/>
</dbReference>